<feature type="domain" description="Neprosin PEP catalytic" evidence="3">
    <location>
        <begin position="178"/>
        <end position="438"/>
    </location>
</feature>
<dbReference type="InterPro" id="IPR025521">
    <property type="entry name" value="Neprosin_propep"/>
</dbReference>
<gene>
    <name evidence="4" type="primary">LOC112293461</name>
</gene>
<dbReference type="Pfam" id="PF14365">
    <property type="entry name" value="Neprosin_AP"/>
    <property type="match status" value="1"/>
</dbReference>
<keyword evidence="5" id="KW-1185">Reference proteome</keyword>
<evidence type="ECO:0000259" key="3">
    <source>
        <dbReference type="PROSITE" id="PS52045"/>
    </source>
</evidence>
<dbReference type="Pfam" id="PF03080">
    <property type="entry name" value="Neprosin"/>
    <property type="match status" value="1"/>
</dbReference>
<dbReference type="InterPro" id="IPR053168">
    <property type="entry name" value="Glutamic_endopeptidase"/>
</dbReference>
<name>A0A7I4F788_PHYPA</name>
<reference evidence="4 5" key="2">
    <citation type="journal article" date="2018" name="Plant J.">
        <title>The Physcomitrella patens chromosome-scale assembly reveals moss genome structure and evolution.</title>
        <authorList>
            <person name="Lang D."/>
            <person name="Ullrich K.K."/>
            <person name="Murat F."/>
            <person name="Fuchs J."/>
            <person name="Jenkins J."/>
            <person name="Haas F.B."/>
            <person name="Piednoel M."/>
            <person name="Gundlach H."/>
            <person name="Van Bel M."/>
            <person name="Meyberg R."/>
            <person name="Vives C."/>
            <person name="Morata J."/>
            <person name="Symeonidi A."/>
            <person name="Hiss M."/>
            <person name="Muchero W."/>
            <person name="Kamisugi Y."/>
            <person name="Saleh O."/>
            <person name="Blanc G."/>
            <person name="Decker E.L."/>
            <person name="van Gessel N."/>
            <person name="Grimwood J."/>
            <person name="Hayes R.D."/>
            <person name="Graham S.W."/>
            <person name="Gunter L.E."/>
            <person name="McDaniel S.F."/>
            <person name="Hoernstein S.N.W."/>
            <person name="Larsson A."/>
            <person name="Li F.W."/>
            <person name="Perroud P.F."/>
            <person name="Phillips J."/>
            <person name="Ranjan P."/>
            <person name="Rokshar D.S."/>
            <person name="Rothfels C.J."/>
            <person name="Schneider L."/>
            <person name="Shu S."/>
            <person name="Stevenson D.W."/>
            <person name="Thummler F."/>
            <person name="Tillich M."/>
            <person name="Villarreal Aguilar J.C."/>
            <person name="Widiez T."/>
            <person name="Wong G.K."/>
            <person name="Wymore A."/>
            <person name="Zhang Y."/>
            <person name="Zimmer A.D."/>
            <person name="Quatrano R.S."/>
            <person name="Mayer K.F.X."/>
            <person name="Goodstein D."/>
            <person name="Casacuberta J.M."/>
            <person name="Vandepoele K."/>
            <person name="Reski R."/>
            <person name="Cuming A.C."/>
            <person name="Tuskan G.A."/>
            <person name="Maumus F."/>
            <person name="Salse J."/>
            <person name="Schmutz J."/>
            <person name="Rensing S.A."/>
        </authorList>
    </citation>
    <scope>NUCLEOTIDE SEQUENCE [LARGE SCALE GENOMIC DNA]</scope>
    <source>
        <strain evidence="4 5">cv. Gransden 2004</strain>
    </source>
</reference>
<feature type="compositionally biased region" description="Polar residues" evidence="1">
    <location>
        <begin position="95"/>
        <end position="107"/>
    </location>
</feature>
<dbReference type="EMBL" id="ABEU02000016">
    <property type="status" value="NOT_ANNOTATED_CDS"/>
    <property type="molecule type" value="Genomic_DNA"/>
</dbReference>
<dbReference type="InParanoid" id="A0A7I4F788"/>
<evidence type="ECO:0000256" key="2">
    <source>
        <dbReference type="SAM" id="Phobius"/>
    </source>
</evidence>
<dbReference type="AlphaFoldDB" id="A0A7I4F788"/>
<feature type="transmembrane region" description="Helical" evidence="2">
    <location>
        <begin position="12"/>
        <end position="33"/>
    </location>
</feature>
<keyword evidence="2" id="KW-1133">Transmembrane helix</keyword>
<evidence type="ECO:0000313" key="4">
    <source>
        <dbReference type="EnsemblPlants" id="Pp3c16_8870V3.5"/>
    </source>
</evidence>
<evidence type="ECO:0000313" key="5">
    <source>
        <dbReference type="Proteomes" id="UP000006727"/>
    </source>
</evidence>
<dbReference type="Gene3D" id="3.90.1320.10">
    <property type="entry name" value="Outer-capsid protein sigma 3, large lobe"/>
    <property type="match status" value="1"/>
</dbReference>
<dbReference type="InterPro" id="IPR004314">
    <property type="entry name" value="Neprosin"/>
</dbReference>
<dbReference type="Gramene" id="Pp3c16_8870V3.5">
    <property type="protein sequence ID" value="Pp3c16_8870V3.5"/>
    <property type="gene ID" value="Pp3c16_8870"/>
</dbReference>
<evidence type="ECO:0000256" key="1">
    <source>
        <dbReference type="SAM" id="MobiDB-lite"/>
    </source>
</evidence>
<sequence>MKSSMGTKLENISCVGEVAFVGISLILCNLVAVSGTPFPVPRRPLPTGHKKMRALAGFESLKGQLSASTATEKTSITLSDGDTVLCIPIEEQPSLSHLDSPNIQLKPSNHPEPESSPSEVQNDVKMASQVFAKEIGKCPKGQIPMRTGRNSPLYPTAGAGGPTQEVQSSSTSSRQYVHHREWQHAYTATTISHPPSYKGTEVVMNVWQPFVEPEDFSLAQLWVMNTGLSFTPDSINWPMNSIETGWQVYSDLYSDMRPRLFVYWTGDGYVKTGCYNLNQDCSSLSPGFVQVSNKVLLGGAISPPSAANSEQYEIRLRVFKDDDSGNWWLQFNQDYVGYWPSYLFHSLQNTSDLIQWGGEVFDVRDDNSQTKTHMGSGDIPASGFRKAAYQRNLQYVAMNNKLYQVQDLQAVSTKPTCYTVSSGSSKAWGTHFYYGGRC</sequence>
<organism evidence="4 5">
    <name type="scientific">Physcomitrium patens</name>
    <name type="common">Spreading-leaved earth moss</name>
    <name type="synonym">Physcomitrella patens</name>
    <dbReference type="NCBI Taxonomy" id="3218"/>
    <lineage>
        <taxon>Eukaryota</taxon>
        <taxon>Viridiplantae</taxon>
        <taxon>Streptophyta</taxon>
        <taxon>Embryophyta</taxon>
        <taxon>Bryophyta</taxon>
        <taxon>Bryophytina</taxon>
        <taxon>Bryopsida</taxon>
        <taxon>Funariidae</taxon>
        <taxon>Funariales</taxon>
        <taxon>Funariaceae</taxon>
        <taxon>Physcomitrium</taxon>
    </lineage>
</organism>
<reference evidence="4" key="3">
    <citation type="submission" date="2020-12" db="UniProtKB">
        <authorList>
            <consortium name="EnsemblPlants"/>
        </authorList>
    </citation>
    <scope>IDENTIFICATION</scope>
</reference>
<accession>A0A7I4F788</accession>
<dbReference type="Proteomes" id="UP000006727">
    <property type="component" value="Chromosome 16"/>
</dbReference>
<dbReference type="EnsemblPlants" id="Pp3c16_8870V3.5">
    <property type="protein sequence ID" value="Pp3c16_8870V3.5"/>
    <property type="gene ID" value="Pp3c16_8870"/>
</dbReference>
<feature type="region of interest" description="Disordered" evidence="1">
    <location>
        <begin position="95"/>
        <end position="121"/>
    </location>
</feature>
<dbReference type="PANTHER" id="PTHR31589:SF223">
    <property type="entry name" value="PROTEIN, PUTATIVE (DUF239)-RELATED"/>
    <property type="match status" value="1"/>
</dbReference>
<dbReference type="PANTHER" id="PTHR31589">
    <property type="entry name" value="PROTEIN, PUTATIVE (DUF239)-RELATED-RELATED"/>
    <property type="match status" value="1"/>
</dbReference>
<dbReference type="PROSITE" id="PS52045">
    <property type="entry name" value="NEPROSIN_PEP_CD"/>
    <property type="match status" value="1"/>
</dbReference>
<proteinExistence type="predicted"/>
<keyword evidence="2" id="KW-0472">Membrane</keyword>
<keyword evidence="2" id="KW-0812">Transmembrane</keyword>
<protein>
    <recommendedName>
        <fullName evidence="3">Neprosin PEP catalytic domain-containing protein</fullName>
    </recommendedName>
</protein>
<reference evidence="4 5" key="1">
    <citation type="journal article" date="2008" name="Science">
        <title>The Physcomitrella genome reveals evolutionary insights into the conquest of land by plants.</title>
        <authorList>
            <person name="Rensing S."/>
            <person name="Lang D."/>
            <person name="Zimmer A."/>
            <person name="Terry A."/>
            <person name="Salamov A."/>
            <person name="Shapiro H."/>
            <person name="Nishiyama T."/>
            <person name="Perroud P.-F."/>
            <person name="Lindquist E."/>
            <person name="Kamisugi Y."/>
            <person name="Tanahashi T."/>
            <person name="Sakakibara K."/>
            <person name="Fujita T."/>
            <person name="Oishi K."/>
            <person name="Shin-I T."/>
            <person name="Kuroki Y."/>
            <person name="Toyoda A."/>
            <person name="Suzuki Y."/>
            <person name="Hashimoto A."/>
            <person name="Yamaguchi K."/>
            <person name="Sugano A."/>
            <person name="Kohara Y."/>
            <person name="Fujiyama A."/>
            <person name="Anterola A."/>
            <person name="Aoki S."/>
            <person name="Ashton N."/>
            <person name="Barbazuk W.B."/>
            <person name="Barker E."/>
            <person name="Bennetzen J."/>
            <person name="Bezanilla M."/>
            <person name="Blankenship R."/>
            <person name="Cho S.H."/>
            <person name="Dutcher S."/>
            <person name="Estelle M."/>
            <person name="Fawcett J.A."/>
            <person name="Gundlach H."/>
            <person name="Hanada K."/>
            <person name="Heyl A."/>
            <person name="Hicks K.A."/>
            <person name="Hugh J."/>
            <person name="Lohr M."/>
            <person name="Mayer K."/>
            <person name="Melkozernov A."/>
            <person name="Murata T."/>
            <person name="Nelson D."/>
            <person name="Pils B."/>
            <person name="Prigge M."/>
            <person name="Reiss B."/>
            <person name="Renner T."/>
            <person name="Rombauts S."/>
            <person name="Rushton P."/>
            <person name="Sanderfoot A."/>
            <person name="Schween G."/>
            <person name="Shiu S.-H."/>
            <person name="Stueber K."/>
            <person name="Theodoulou F.L."/>
            <person name="Tu H."/>
            <person name="Van de Peer Y."/>
            <person name="Verrier P.J."/>
            <person name="Waters E."/>
            <person name="Wood A."/>
            <person name="Yang L."/>
            <person name="Cove D."/>
            <person name="Cuming A."/>
            <person name="Hasebe M."/>
            <person name="Lucas S."/>
            <person name="Mishler D.B."/>
            <person name="Reski R."/>
            <person name="Grigoriev I."/>
            <person name="Quatrano R.S."/>
            <person name="Boore J.L."/>
        </authorList>
    </citation>
    <scope>NUCLEOTIDE SEQUENCE [LARGE SCALE GENOMIC DNA]</scope>
    <source>
        <strain evidence="4 5">cv. Gransden 2004</strain>
    </source>
</reference>